<feature type="non-terminal residue" evidence="2">
    <location>
        <position position="1"/>
    </location>
</feature>
<feature type="compositionally biased region" description="Basic and acidic residues" evidence="1">
    <location>
        <begin position="49"/>
        <end position="60"/>
    </location>
</feature>
<sequence length="73" mass="7941">KGKIHHLTQPRTAGHHIHPGHFSMKIPGQLSAEINSPGVGVTPVSANAVDREDRSVALRHDRQHRTPSRAVST</sequence>
<proteinExistence type="predicted"/>
<keyword evidence="3" id="KW-1185">Reference proteome</keyword>
<gene>
    <name evidence="2" type="ORF">ABC974_27670</name>
</gene>
<dbReference type="Proteomes" id="UP001419910">
    <property type="component" value="Unassembled WGS sequence"/>
</dbReference>
<dbReference type="RefSeq" id="WP_345840588.1">
    <property type="nucleotide sequence ID" value="NZ_JBDIME010000048.1"/>
</dbReference>
<evidence type="ECO:0000256" key="1">
    <source>
        <dbReference type="SAM" id="MobiDB-lite"/>
    </source>
</evidence>
<feature type="region of interest" description="Disordered" evidence="1">
    <location>
        <begin position="46"/>
        <end position="73"/>
    </location>
</feature>
<name>A0ABU9YC86_9SPHN</name>
<organism evidence="2 3">
    <name type="scientific">Sphingomonas oligophenolica</name>
    <dbReference type="NCBI Taxonomy" id="301154"/>
    <lineage>
        <taxon>Bacteria</taxon>
        <taxon>Pseudomonadati</taxon>
        <taxon>Pseudomonadota</taxon>
        <taxon>Alphaproteobacteria</taxon>
        <taxon>Sphingomonadales</taxon>
        <taxon>Sphingomonadaceae</taxon>
        <taxon>Sphingomonas</taxon>
    </lineage>
</organism>
<feature type="compositionally biased region" description="Basic residues" evidence="1">
    <location>
        <begin position="1"/>
        <end position="19"/>
    </location>
</feature>
<evidence type="ECO:0000313" key="3">
    <source>
        <dbReference type="Proteomes" id="UP001419910"/>
    </source>
</evidence>
<comment type="caution">
    <text evidence="2">The sequence shown here is derived from an EMBL/GenBank/DDBJ whole genome shotgun (WGS) entry which is preliminary data.</text>
</comment>
<accession>A0ABU9YC86</accession>
<protein>
    <submittedName>
        <fullName evidence="2">Uncharacterized protein</fullName>
    </submittedName>
</protein>
<evidence type="ECO:0000313" key="2">
    <source>
        <dbReference type="EMBL" id="MEN2793429.1"/>
    </source>
</evidence>
<dbReference type="EMBL" id="JBDIME010000048">
    <property type="protein sequence ID" value="MEN2793429.1"/>
    <property type="molecule type" value="Genomic_DNA"/>
</dbReference>
<feature type="region of interest" description="Disordered" evidence="1">
    <location>
        <begin position="1"/>
        <end position="20"/>
    </location>
</feature>
<reference evidence="2 3" key="1">
    <citation type="submission" date="2024-05" db="EMBL/GenBank/DDBJ databases">
        <authorList>
            <person name="Liu Q."/>
            <person name="Xin Y.-H."/>
        </authorList>
    </citation>
    <scope>NUCLEOTIDE SEQUENCE [LARGE SCALE GENOMIC DNA]</scope>
    <source>
        <strain evidence="2 3">CGMCC 1.10181</strain>
    </source>
</reference>